<protein>
    <recommendedName>
        <fullName evidence="4">MSHA biogenesis protein MshP</fullName>
    </recommendedName>
</protein>
<keyword evidence="3" id="KW-1185">Reference proteome</keyword>
<evidence type="ECO:0008006" key="4">
    <source>
        <dbReference type="Google" id="ProtNLM"/>
    </source>
</evidence>
<dbReference type="RefSeq" id="WP_096141120.1">
    <property type="nucleotide sequence ID" value="NZ_CP032664.1"/>
</dbReference>
<organism evidence="2 3">
    <name type="scientific">Shewanella algae</name>
    <dbReference type="NCBI Taxonomy" id="38313"/>
    <lineage>
        <taxon>Bacteria</taxon>
        <taxon>Pseudomonadati</taxon>
        <taxon>Pseudomonadota</taxon>
        <taxon>Gammaproteobacteria</taxon>
        <taxon>Alteromonadales</taxon>
        <taxon>Shewanellaceae</taxon>
        <taxon>Shewanella</taxon>
    </lineage>
</organism>
<keyword evidence="1" id="KW-1133">Transmembrane helix</keyword>
<evidence type="ECO:0000313" key="2">
    <source>
        <dbReference type="EMBL" id="SUI73419.1"/>
    </source>
</evidence>
<evidence type="ECO:0000313" key="3">
    <source>
        <dbReference type="Proteomes" id="UP000254069"/>
    </source>
</evidence>
<gene>
    <name evidence="2" type="ORF">NCTC10738_02208</name>
</gene>
<reference evidence="2 3" key="1">
    <citation type="submission" date="2018-06" db="EMBL/GenBank/DDBJ databases">
        <authorList>
            <consortium name="Pathogen Informatics"/>
            <person name="Doyle S."/>
        </authorList>
    </citation>
    <scope>NUCLEOTIDE SEQUENCE [LARGE SCALE GENOMIC DNA]</scope>
    <source>
        <strain evidence="2 3">NCTC10738</strain>
    </source>
</reference>
<dbReference type="EMBL" id="UGYO01000001">
    <property type="protein sequence ID" value="SUI73419.1"/>
    <property type="molecule type" value="Genomic_DNA"/>
</dbReference>
<feature type="transmembrane region" description="Helical" evidence="1">
    <location>
        <begin position="20"/>
        <end position="40"/>
    </location>
</feature>
<dbReference type="AlphaFoldDB" id="A0A380A4I9"/>
<keyword evidence="1" id="KW-0472">Membrane</keyword>
<dbReference type="Proteomes" id="UP000254069">
    <property type="component" value="Unassembled WGS sequence"/>
</dbReference>
<keyword evidence="1" id="KW-0812">Transmembrane</keyword>
<accession>A0A380A4I9</accession>
<evidence type="ECO:0000256" key="1">
    <source>
        <dbReference type="SAM" id="Phobius"/>
    </source>
</evidence>
<name>A0A380A4I9_9GAMM</name>
<proteinExistence type="predicted"/>
<sequence length="157" mass="16280">MFLSRNYHCYAQKHQGGSALVIAIFVILVMSLLAVTLLRVGGDADESVNLEVWGLRALNAANSGADAALARLFPLSGGTAGCAAVGSSWTAPDVTGFHGCNVQLSCDTLSQDTSPGSAKLYRIRSTAVCESGSCGVGAADDSQCLRVSRVVEVEARE</sequence>